<dbReference type="CDD" id="cd16936">
    <property type="entry name" value="HATPase_RsbW-like"/>
    <property type="match status" value="1"/>
</dbReference>
<keyword evidence="5" id="KW-1185">Reference proteome</keyword>
<dbReference type="Pfam" id="PF13581">
    <property type="entry name" value="HATPase_c_2"/>
    <property type="match status" value="1"/>
</dbReference>
<evidence type="ECO:0000313" key="5">
    <source>
        <dbReference type="Proteomes" id="UP000198683"/>
    </source>
</evidence>
<evidence type="ECO:0000259" key="3">
    <source>
        <dbReference type="Pfam" id="PF13581"/>
    </source>
</evidence>
<dbReference type="SUPFAM" id="SSF55874">
    <property type="entry name" value="ATPase domain of HSP90 chaperone/DNA topoisomerase II/histidine kinase"/>
    <property type="match status" value="1"/>
</dbReference>
<dbReference type="InterPro" id="IPR003594">
    <property type="entry name" value="HATPase_dom"/>
</dbReference>
<reference evidence="4 5" key="1">
    <citation type="submission" date="2016-10" db="EMBL/GenBank/DDBJ databases">
        <authorList>
            <person name="de Groot N.N."/>
        </authorList>
    </citation>
    <scope>NUCLEOTIDE SEQUENCE [LARGE SCALE GENOMIC DNA]</scope>
    <source>
        <strain evidence="4 5">CGMCC 4.5681</strain>
    </source>
</reference>
<organism evidence="4 5">
    <name type="scientific">Nonomuraea maritima</name>
    <dbReference type="NCBI Taxonomy" id="683260"/>
    <lineage>
        <taxon>Bacteria</taxon>
        <taxon>Bacillati</taxon>
        <taxon>Actinomycetota</taxon>
        <taxon>Actinomycetes</taxon>
        <taxon>Streptosporangiales</taxon>
        <taxon>Streptosporangiaceae</taxon>
        <taxon>Nonomuraea</taxon>
    </lineage>
</organism>
<dbReference type="Gene3D" id="3.30.565.10">
    <property type="entry name" value="Histidine kinase-like ATPase, C-terminal domain"/>
    <property type="match status" value="1"/>
</dbReference>
<dbReference type="EMBL" id="FNFB01000016">
    <property type="protein sequence ID" value="SDL14746.1"/>
    <property type="molecule type" value="Genomic_DNA"/>
</dbReference>
<name>A0A1G9HPL7_9ACTN</name>
<dbReference type="STRING" id="683260.SAMN05421874_116133"/>
<feature type="region of interest" description="Disordered" evidence="2">
    <location>
        <begin position="1"/>
        <end position="43"/>
    </location>
</feature>
<keyword evidence="4" id="KW-0808">Transferase</keyword>
<evidence type="ECO:0000256" key="1">
    <source>
        <dbReference type="ARBA" id="ARBA00022527"/>
    </source>
</evidence>
<feature type="domain" description="Histidine kinase/HSP90-like ATPase" evidence="3">
    <location>
        <begin position="51"/>
        <end position="158"/>
    </location>
</feature>
<sequence length="162" mass="17207">MSHESSAKYSTSYAPSWSADEGGRRVNEDVEPQAGFASPPPGAPVKQLHFELKDLPRVRLFAEDQARDAGMPEESIGDFIIAVNEVATNAVTHGADTAYIRTWMLGGDLVVEIHDGGAWKPGPTPGAVGGMGLWVARLLSSDLALRVGDTGSTVTMRFPGKT</sequence>
<dbReference type="PANTHER" id="PTHR35526">
    <property type="entry name" value="ANTI-SIGMA-F FACTOR RSBW-RELATED"/>
    <property type="match status" value="1"/>
</dbReference>
<evidence type="ECO:0000313" key="4">
    <source>
        <dbReference type="EMBL" id="SDL14746.1"/>
    </source>
</evidence>
<proteinExistence type="predicted"/>
<dbReference type="PANTHER" id="PTHR35526:SF3">
    <property type="entry name" value="ANTI-SIGMA-F FACTOR RSBW"/>
    <property type="match status" value="1"/>
</dbReference>
<gene>
    <name evidence="4" type="ORF">SAMN05421874_116133</name>
</gene>
<dbReference type="Proteomes" id="UP000198683">
    <property type="component" value="Unassembled WGS sequence"/>
</dbReference>
<keyword evidence="4" id="KW-0418">Kinase</keyword>
<dbReference type="InterPro" id="IPR050267">
    <property type="entry name" value="Anti-sigma-factor_SerPK"/>
</dbReference>
<dbReference type="AlphaFoldDB" id="A0A1G9HPL7"/>
<dbReference type="GO" id="GO:0004674">
    <property type="term" value="F:protein serine/threonine kinase activity"/>
    <property type="evidence" value="ECO:0007669"/>
    <property type="project" value="UniProtKB-KW"/>
</dbReference>
<evidence type="ECO:0000256" key="2">
    <source>
        <dbReference type="SAM" id="MobiDB-lite"/>
    </source>
</evidence>
<keyword evidence="1" id="KW-0723">Serine/threonine-protein kinase</keyword>
<dbReference type="InterPro" id="IPR036890">
    <property type="entry name" value="HATPase_C_sf"/>
</dbReference>
<accession>A0A1G9HPL7</accession>
<protein>
    <submittedName>
        <fullName evidence="4">Anti-sigma regulatory factor (Ser/Thr protein kinase)</fullName>
    </submittedName>
</protein>